<protein>
    <recommendedName>
        <fullName evidence="3">AAA+ ATPase domain-containing protein</fullName>
    </recommendedName>
</protein>
<proteinExistence type="predicted"/>
<dbReference type="RefSeq" id="WP_377048427.1">
    <property type="nucleotide sequence ID" value="NZ_JBHLVZ010000002.1"/>
</dbReference>
<dbReference type="EMBL" id="JBHLVZ010000002">
    <property type="protein sequence ID" value="MFC0384372.1"/>
    <property type="molecule type" value="Genomic_DNA"/>
</dbReference>
<dbReference type="SUPFAM" id="SSF52540">
    <property type="entry name" value="P-loop containing nucleoside triphosphate hydrolases"/>
    <property type="match status" value="1"/>
</dbReference>
<sequence>MTVSFRPAQTGQAPIFVMISGGTGTGKSFSAFRLARGMVGPNGRIFALDTEAGRLSTLAKFHRFDMLRMEPPFRWSRIADFAEEAEVQGADALVIDSASMGHVGPGGHRAWVEEEVDRMLAKKKRFQADLDVEDEGEREKVRWSARRAPSLDRQEALYSFLQRRIPIIFACRARELTEKQGAAIKSVGWQPVIHAELPYEMTTSFLLDAAKGQGIISHGQPCKIDADHRAIFGEGAQVDEAMGAAFMEVMRGTGAAPAFQALRSDGMAVPFRDFAGWRTWWDRAVREAPPDALRKLREANGPLMGEYAGEHSDEVMALQKAIASKLGEAADA</sequence>
<dbReference type="InterPro" id="IPR027417">
    <property type="entry name" value="P-loop_NTPase"/>
</dbReference>
<evidence type="ECO:0000313" key="1">
    <source>
        <dbReference type="EMBL" id="MFC0384372.1"/>
    </source>
</evidence>
<dbReference type="Proteomes" id="UP001589789">
    <property type="component" value="Unassembled WGS sequence"/>
</dbReference>
<evidence type="ECO:0000313" key="2">
    <source>
        <dbReference type="Proteomes" id="UP001589789"/>
    </source>
</evidence>
<organism evidence="1 2">
    <name type="scientific">Muricoccus vinaceus</name>
    <dbReference type="NCBI Taxonomy" id="424704"/>
    <lineage>
        <taxon>Bacteria</taxon>
        <taxon>Pseudomonadati</taxon>
        <taxon>Pseudomonadota</taxon>
        <taxon>Alphaproteobacteria</taxon>
        <taxon>Acetobacterales</taxon>
        <taxon>Roseomonadaceae</taxon>
        <taxon>Muricoccus</taxon>
    </lineage>
</organism>
<reference evidence="1 2" key="1">
    <citation type="submission" date="2024-09" db="EMBL/GenBank/DDBJ databases">
        <authorList>
            <person name="Sun Q."/>
            <person name="Mori K."/>
        </authorList>
    </citation>
    <scope>NUCLEOTIDE SEQUENCE [LARGE SCALE GENOMIC DNA]</scope>
    <source>
        <strain evidence="1 2">CCM 7468</strain>
    </source>
</reference>
<gene>
    <name evidence="1" type="ORF">ACFFIC_02260</name>
</gene>
<keyword evidence="2" id="KW-1185">Reference proteome</keyword>
<evidence type="ECO:0008006" key="3">
    <source>
        <dbReference type="Google" id="ProtNLM"/>
    </source>
</evidence>
<comment type="caution">
    <text evidence="1">The sequence shown here is derived from an EMBL/GenBank/DDBJ whole genome shotgun (WGS) entry which is preliminary data.</text>
</comment>
<name>A0ABV6ILC2_9PROT</name>
<accession>A0ABV6ILC2</accession>